<evidence type="ECO:0000256" key="4">
    <source>
        <dbReference type="SAM" id="MobiDB-lite"/>
    </source>
</evidence>
<dbReference type="GO" id="GO:0008234">
    <property type="term" value="F:cysteine-type peptidase activity"/>
    <property type="evidence" value="ECO:0007669"/>
    <property type="project" value="InterPro"/>
</dbReference>
<organism evidence="7 8">
    <name type="scientific">Favolaschia claudopus</name>
    <dbReference type="NCBI Taxonomy" id="2862362"/>
    <lineage>
        <taxon>Eukaryota</taxon>
        <taxon>Fungi</taxon>
        <taxon>Dikarya</taxon>
        <taxon>Basidiomycota</taxon>
        <taxon>Agaricomycotina</taxon>
        <taxon>Agaricomycetes</taxon>
        <taxon>Agaricomycetidae</taxon>
        <taxon>Agaricales</taxon>
        <taxon>Marasmiineae</taxon>
        <taxon>Mycenaceae</taxon>
        <taxon>Favolaschia</taxon>
    </lineage>
</organism>
<dbReference type="Gene3D" id="3.40.395.10">
    <property type="entry name" value="Adenoviral Proteinase, Chain A"/>
    <property type="match status" value="1"/>
</dbReference>
<dbReference type="EMBL" id="JAWWNJ010000088">
    <property type="protein sequence ID" value="KAK7000543.1"/>
    <property type="molecule type" value="Genomic_DNA"/>
</dbReference>
<proteinExistence type="inferred from homology"/>
<keyword evidence="2" id="KW-0645">Protease</keyword>
<dbReference type="InterPro" id="IPR003653">
    <property type="entry name" value="Peptidase_C48_C"/>
</dbReference>
<evidence type="ECO:0000313" key="7">
    <source>
        <dbReference type="EMBL" id="KAK7000543.1"/>
    </source>
</evidence>
<gene>
    <name evidence="7" type="ORF">R3P38DRAFT_3285312</name>
</gene>
<evidence type="ECO:0000313" key="8">
    <source>
        <dbReference type="Proteomes" id="UP001362999"/>
    </source>
</evidence>
<dbReference type="Pfam" id="PF18758">
    <property type="entry name" value="KDZ"/>
    <property type="match status" value="1"/>
</dbReference>
<name>A0AAW0A4Q6_9AGAR</name>
<comment type="similarity">
    <text evidence="1">Belongs to the peptidase C48 family.</text>
</comment>
<accession>A0AAW0A4Q6</accession>
<comment type="caution">
    <text evidence="7">The sequence shown here is derived from an EMBL/GenBank/DDBJ whole genome shotgun (WGS) entry which is preliminary data.</text>
</comment>
<evidence type="ECO:0000256" key="2">
    <source>
        <dbReference type="ARBA" id="ARBA00022670"/>
    </source>
</evidence>
<feature type="compositionally biased region" description="Pro residues" evidence="4">
    <location>
        <begin position="64"/>
        <end position="74"/>
    </location>
</feature>
<keyword evidence="3" id="KW-0378">Hydrolase</keyword>
<reference evidence="7 8" key="1">
    <citation type="journal article" date="2024" name="J Genomics">
        <title>Draft genome sequencing and assembly of Favolaschia claudopus CIRM-BRFM 2984 isolated from oak limbs.</title>
        <authorList>
            <person name="Navarro D."/>
            <person name="Drula E."/>
            <person name="Chaduli D."/>
            <person name="Cazenave R."/>
            <person name="Ahrendt S."/>
            <person name="Wang J."/>
            <person name="Lipzen A."/>
            <person name="Daum C."/>
            <person name="Barry K."/>
            <person name="Grigoriev I.V."/>
            <person name="Favel A."/>
            <person name="Rosso M.N."/>
            <person name="Martin F."/>
        </authorList>
    </citation>
    <scope>NUCLEOTIDE SEQUENCE [LARGE SCALE GENOMIC DNA]</scope>
    <source>
        <strain evidence="7 8">CIRM-BRFM 2984</strain>
    </source>
</reference>
<dbReference type="PANTHER" id="PTHR33096:SF1">
    <property type="entry name" value="CXC1-LIKE CYSTEINE CLUSTER ASSOCIATED WITH KDZ TRANSPOSASES DOMAIN-CONTAINING PROTEIN"/>
    <property type="match status" value="1"/>
</dbReference>
<feature type="domain" description="Ubiquitin-like protease family profile" evidence="5">
    <location>
        <begin position="1249"/>
        <end position="1298"/>
    </location>
</feature>
<evidence type="ECO:0000259" key="5">
    <source>
        <dbReference type="Pfam" id="PF02902"/>
    </source>
</evidence>
<feature type="compositionally biased region" description="Low complexity" evidence="4">
    <location>
        <begin position="353"/>
        <end position="379"/>
    </location>
</feature>
<dbReference type="GO" id="GO:0019783">
    <property type="term" value="F:ubiquitin-like protein peptidase activity"/>
    <property type="evidence" value="ECO:0007669"/>
    <property type="project" value="UniProtKB-ARBA"/>
</dbReference>
<evidence type="ECO:0008006" key="9">
    <source>
        <dbReference type="Google" id="ProtNLM"/>
    </source>
</evidence>
<feature type="domain" description="CxC1-like cysteine cluster associated with KDZ transposases" evidence="6">
    <location>
        <begin position="162"/>
        <end position="244"/>
    </location>
</feature>
<dbReference type="SUPFAM" id="SSF54001">
    <property type="entry name" value="Cysteine proteinases"/>
    <property type="match status" value="1"/>
</dbReference>
<dbReference type="InterPro" id="IPR041320">
    <property type="entry name" value="CxC1"/>
</dbReference>
<evidence type="ECO:0000256" key="1">
    <source>
        <dbReference type="ARBA" id="ARBA00005234"/>
    </source>
</evidence>
<feature type="compositionally biased region" description="Polar residues" evidence="4">
    <location>
        <begin position="13"/>
        <end position="27"/>
    </location>
</feature>
<dbReference type="InterPro" id="IPR038765">
    <property type="entry name" value="Papain-like_cys_pep_sf"/>
</dbReference>
<dbReference type="GO" id="GO:0006508">
    <property type="term" value="P:proteolysis"/>
    <property type="evidence" value="ECO:0007669"/>
    <property type="project" value="UniProtKB-KW"/>
</dbReference>
<feature type="region of interest" description="Disordered" evidence="4">
    <location>
        <begin position="1077"/>
        <end position="1101"/>
    </location>
</feature>
<feature type="region of interest" description="Disordered" evidence="4">
    <location>
        <begin position="342"/>
        <end position="380"/>
    </location>
</feature>
<dbReference type="InterPro" id="IPR040521">
    <property type="entry name" value="KDZ"/>
</dbReference>
<evidence type="ECO:0000256" key="3">
    <source>
        <dbReference type="ARBA" id="ARBA00022801"/>
    </source>
</evidence>
<dbReference type="Proteomes" id="UP001362999">
    <property type="component" value="Unassembled WGS sequence"/>
</dbReference>
<dbReference type="PANTHER" id="PTHR33096">
    <property type="entry name" value="CXC2 DOMAIN-CONTAINING PROTEIN"/>
    <property type="match status" value="1"/>
</dbReference>
<dbReference type="Pfam" id="PF02902">
    <property type="entry name" value="Peptidase_C48"/>
    <property type="match status" value="1"/>
</dbReference>
<evidence type="ECO:0000259" key="6">
    <source>
        <dbReference type="Pfam" id="PF18802"/>
    </source>
</evidence>
<dbReference type="Pfam" id="PF18802">
    <property type="entry name" value="CxC1"/>
    <property type="match status" value="1"/>
</dbReference>
<feature type="compositionally biased region" description="Pro residues" evidence="4">
    <location>
        <begin position="94"/>
        <end position="110"/>
    </location>
</feature>
<keyword evidence="8" id="KW-1185">Reference proteome</keyword>
<feature type="region of interest" description="Disordered" evidence="4">
    <location>
        <begin position="1"/>
        <end position="113"/>
    </location>
</feature>
<sequence length="1337" mass="148387">MARIKRSVRARQAASTSDFGTHWTSPVKSGDGRKKRRVTDIGASQRHALVSDELDTLLRGETPSIPPAAAPGPIPDASTSPDVQMEPWMDVDPPNHPPSTPARPPPPSLPPRTRLAITDAAHARLNSSWNCLLPQLEVPWSQYYERTHGQQRDPIPSAVVYQCTTSCTGPTTVHNVKCLYSTFIQYVSVTTCPCKPVSVLLVEHGVFPASPTRPRTGVSCDLLDFYRALFEHSCDAVTALAAALHTVYGRRGFKVLTTGSQSEEQSVDPFRRLLIQAVQWSTNLRVRIQRRVDAALMRAELSIQQQVQEGTNNSTSGGASASASAGASVGASALNSLPVSMVSASAPTPTPASDSTSLPNTSTSLPQSTAQASASASPSNRAHRTLINRCPACFNLTQWGRPLNEGGDCQFGADGCYSYVHVKNAGDGPISYDAERFLSKATVDAVKRRLAIARKSPIANPKRSVPQEVIDLCEESWEPANEKKKKSKADRYDASGVFVMTCRHGQPIVLANIDTPGEQQCYIIAMLEEVIRMLPETATIWQAYDVACITDHSLNLYPIVSPSVRSRVAFVINGMHAYGHQWACQLVYSPRFRVGIGLSDHEGVERFWSRIRKLIPLTRTQWSSRRIWMIDQYADFVANEGVAELGTWINRQQQKNLTSKYRAASKVVDECRVTDAELRTQWAAQKEAQTSIRAHAPARLRRELDKVLSLQTQIDAVEKAIEDTKTTLKGSGASAGSLKILQGLEVTHERLSEEAEALYGSLNIHESFPELCSLPLEFAQTLLLLRDLKINIRKRATGSFMEWETLDRAVSGRQEALGTKLHQVTRKAITKRQPALLKAINKFNAGCATLEKLSPPNSSIPIPSPLSTQLNGLRNDPTLHEDVWITPSEGPIPRWLNDEDVRDGIRSLHVLDRCAEEVIRLNLERDNMRRWLIKEKEIVARGIEIVDNSSDSWLSFLLLQRQSELSDMEHRWTPFLRPQDINNRLITSSTVSVRASVASAGGVTSVTPFVLASVAPSIAPRVDRQSNQASLPVVRDPSDPFTAVSTLPLPRLAHVSTPPLQRLAQVSVLVDEDELLEENDLPAQAGERASNSDTGDTSDDEEVELIEEVLNNSDDEAETETSVVEASLDVLDVQWEFQRPARIDTTFTTDLSVRNHELRFIATPGDFTHYVVRPYPYRRPMQITVADLRPFTLPNGRLNGFGLNGAAASLLNLFRAPHSPAKASADQCALLTTYDLPRVHFKGSDPDLWRHISPTEYWNKPVWLIPIHRKRQEHWVLAVVMITSRQLLFFDSFASRGGWRQDLRDVMLLITRLVALANRNNHPLHISTEDPDERWVA</sequence>
<protein>
    <recommendedName>
        <fullName evidence="9">Ubiquitin-like protease family profile domain-containing protein</fullName>
    </recommendedName>
</protein>